<comment type="catalytic activity">
    <reaction evidence="10">
        <text>O-phospho-L-tyrosyl-[protein] + H2O = L-tyrosyl-[protein] + phosphate</text>
        <dbReference type="Rhea" id="RHEA:10684"/>
        <dbReference type="Rhea" id="RHEA-COMP:10136"/>
        <dbReference type="Rhea" id="RHEA-COMP:20101"/>
        <dbReference type="ChEBI" id="CHEBI:15377"/>
        <dbReference type="ChEBI" id="CHEBI:43474"/>
        <dbReference type="ChEBI" id="CHEBI:46858"/>
        <dbReference type="ChEBI" id="CHEBI:61978"/>
        <dbReference type="EC" id="3.1.3.48"/>
    </reaction>
</comment>
<name>A0AAI9SX42_9ASCO</name>
<evidence type="ECO:0000256" key="11">
    <source>
        <dbReference type="SAM" id="MobiDB-lite"/>
    </source>
</evidence>
<keyword evidence="7" id="KW-0346">Stress response</keyword>
<comment type="caution">
    <text evidence="13">The sequence shown here is derived from an EMBL/GenBank/DDBJ whole genome shotgun (WGS) entry which is preliminary data.</text>
</comment>
<gene>
    <name evidence="13" type="ORF">KGF56_002672</name>
</gene>
<dbReference type="Proteomes" id="UP001202479">
    <property type="component" value="Unassembled WGS sequence"/>
</dbReference>
<evidence type="ECO:0000256" key="3">
    <source>
        <dbReference type="ARBA" id="ARBA00013064"/>
    </source>
</evidence>
<dbReference type="RefSeq" id="XP_049180225.1">
    <property type="nucleotide sequence ID" value="XM_049323926.1"/>
</dbReference>
<feature type="compositionally biased region" description="Low complexity" evidence="11">
    <location>
        <begin position="28"/>
        <end position="46"/>
    </location>
</feature>
<feature type="domain" description="Tyrosine-protein phosphatase" evidence="12">
    <location>
        <begin position="74"/>
        <end position="245"/>
    </location>
</feature>
<keyword evidence="5" id="KW-0378">Hydrolase</keyword>
<dbReference type="GO" id="GO:0004725">
    <property type="term" value="F:protein tyrosine phosphatase activity"/>
    <property type="evidence" value="ECO:0007669"/>
    <property type="project" value="UniProtKB-EC"/>
</dbReference>
<dbReference type="PANTHER" id="PTHR31126">
    <property type="entry name" value="TYROSINE-PROTEIN PHOSPHATASE"/>
    <property type="match status" value="1"/>
</dbReference>
<dbReference type="GeneID" id="73380289"/>
<dbReference type="AlphaFoldDB" id="A0AAI9SX42"/>
<evidence type="ECO:0000256" key="7">
    <source>
        <dbReference type="ARBA" id="ARBA00023016"/>
    </source>
</evidence>
<proteinExistence type="inferred from homology"/>
<keyword evidence="6" id="KW-0904">Protein phosphatase</keyword>
<evidence type="ECO:0000259" key="12">
    <source>
        <dbReference type="PROSITE" id="PS50054"/>
    </source>
</evidence>
<evidence type="ECO:0000256" key="9">
    <source>
        <dbReference type="ARBA" id="ARBA00039934"/>
    </source>
</evidence>
<accession>A0AAI9SX42</accession>
<dbReference type="PROSITE" id="PS50054">
    <property type="entry name" value="TYR_PHOSPHATASE_DUAL"/>
    <property type="match status" value="1"/>
</dbReference>
<dbReference type="InterPro" id="IPR004861">
    <property type="entry name" value="Siw14-like"/>
</dbReference>
<evidence type="ECO:0000256" key="4">
    <source>
        <dbReference type="ARBA" id="ARBA00022490"/>
    </source>
</evidence>
<protein>
    <recommendedName>
        <fullName evidence="9">Putative tyrosine-protein phosphatase OCA1</fullName>
        <ecNumber evidence="3">3.1.3.48</ecNumber>
    </recommendedName>
</protein>
<feature type="compositionally biased region" description="Polar residues" evidence="11">
    <location>
        <begin position="48"/>
        <end position="59"/>
    </location>
</feature>
<keyword evidence="14" id="KW-1185">Reference proteome</keyword>
<reference evidence="13" key="1">
    <citation type="journal article" date="2022" name="DNA Res.">
        <title>Genome analysis of five recently described species of the CUG-Ser clade uncovers Candida theae as a new hybrid lineage with pathogenic potential in the Candida parapsilosis species complex.</title>
        <authorList>
            <person name="Mixao V."/>
            <person name="Del Olmo V."/>
            <person name="Hegedusova E."/>
            <person name="Saus E."/>
            <person name="Pryszcz L."/>
            <person name="Cillingova A."/>
            <person name="Nosek J."/>
            <person name="Gabaldon T."/>
        </authorList>
    </citation>
    <scope>NUCLEOTIDE SEQUENCE</scope>
    <source>
        <strain evidence="13">CBS 10844</strain>
    </source>
</reference>
<dbReference type="InterPro" id="IPR020428">
    <property type="entry name" value="PFA-DSPs"/>
</dbReference>
<dbReference type="EMBL" id="JAHUZD010000095">
    <property type="protein sequence ID" value="KAI3404480.2"/>
    <property type="molecule type" value="Genomic_DNA"/>
</dbReference>
<dbReference type="SUPFAM" id="SSF52799">
    <property type="entry name" value="(Phosphotyrosine protein) phosphatases II"/>
    <property type="match status" value="1"/>
</dbReference>
<dbReference type="FunFam" id="3.90.190.10:FF:000035">
    <property type="entry name" value="Tyrosine phosphatase, putative"/>
    <property type="match status" value="1"/>
</dbReference>
<comment type="subcellular location">
    <subcellularLocation>
        <location evidence="1">Cytoplasm</location>
    </subcellularLocation>
</comment>
<comment type="similarity">
    <text evidence="2">Belongs to the protein-tyrosine phosphatase family.</text>
</comment>
<dbReference type="PANTHER" id="PTHR31126:SF8">
    <property type="entry name" value="TYROSINE-PROTEIN PHOSPHATASE OCA1-RELATED"/>
    <property type="match status" value="1"/>
</dbReference>
<feature type="region of interest" description="Disordered" evidence="11">
    <location>
        <begin position="25"/>
        <end position="59"/>
    </location>
</feature>
<dbReference type="GO" id="GO:0005737">
    <property type="term" value="C:cytoplasm"/>
    <property type="evidence" value="ECO:0007669"/>
    <property type="project" value="UniProtKB-SubCell"/>
</dbReference>
<dbReference type="InterPro" id="IPR020422">
    <property type="entry name" value="TYR_PHOSPHATASE_DUAL_dom"/>
</dbReference>
<evidence type="ECO:0000256" key="5">
    <source>
        <dbReference type="ARBA" id="ARBA00022801"/>
    </source>
</evidence>
<evidence type="ECO:0000256" key="8">
    <source>
        <dbReference type="ARBA" id="ARBA00037204"/>
    </source>
</evidence>
<evidence type="ECO:0000256" key="6">
    <source>
        <dbReference type="ARBA" id="ARBA00022912"/>
    </source>
</evidence>
<dbReference type="CDD" id="cd14531">
    <property type="entry name" value="PFA-DSP_Oca1"/>
    <property type="match status" value="1"/>
</dbReference>
<dbReference type="Pfam" id="PF03162">
    <property type="entry name" value="Y_phosphatase2"/>
    <property type="match status" value="1"/>
</dbReference>
<sequence>MTTEQPVPRDDPLRSDVIDSVAVETDTSQSSQVLYQQYQQKQSAVQEDTPSQTSSTNFHKITEPPTLRIIPPLNFCPVEKQLYRSGQPSMINQSFLNQLNLKTILWLASEEPNDEFLDYCAEQNIQVEFVTGMTDFEYDKLSQHPHHHHQINPWDSLNESTITKALELIMDKGNYPMLVCCGMGRHRTGTVIGCLRRLQGWNLASVSEEYRRFTGSRGGRILVELLIEGFDVGSVRIDIEKAPEWLRMK</sequence>
<evidence type="ECO:0000256" key="2">
    <source>
        <dbReference type="ARBA" id="ARBA00009580"/>
    </source>
</evidence>
<comment type="function">
    <text evidence="8">Putative tyrosine-protein phosphatase required for protection against superoxide stress.</text>
</comment>
<evidence type="ECO:0000256" key="1">
    <source>
        <dbReference type="ARBA" id="ARBA00004496"/>
    </source>
</evidence>
<dbReference type="InterPro" id="IPR029021">
    <property type="entry name" value="Prot-tyrosine_phosphatase-like"/>
</dbReference>
<dbReference type="PRINTS" id="PR01911">
    <property type="entry name" value="PFDSPHPHTASE"/>
</dbReference>
<dbReference type="Gene3D" id="3.90.190.10">
    <property type="entry name" value="Protein tyrosine phosphatase superfamily"/>
    <property type="match status" value="1"/>
</dbReference>
<organism evidence="13 14">
    <name type="scientific">Candida oxycetoniae</name>
    <dbReference type="NCBI Taxonomy" id="497107"/>
    <lineage>
        <taxon>Eukaryota</taxon>
        <taxon>Fungi</taxon>
        <taxon>Dikarya</taxon>
        <taxon>Ascomycota</taxon>
        <taxon>Saccharomycotina</taxon>
        <taxon>Pichiomycetes</taxon>
        <taxon>Debaryomycetaceae</taxon>
        <taxon>Candida/Lodderomyces clade</taxon>
        <taxon>Candida</taxon>
    </lineage>
</organism>
<evidence type="ECO:0000313" key="13">
    <source>
        <dbReference type="EMBL" id="KAI3404480.2"/>
    </source>
</evidence>
<evidence type="ECO:0000313" key="14">
    <source>
        <dbReference type="Proteomes" id="UP001202479"/>
    </source>
</evidence>
<evidence type="ECO:0000256" key="10">
    <source>
        <dbReference type="ARBA" id="ARBA00051722"/>
    </source>
</evidence>
<dbReference type="EC" id="3.1.3.48" evidence="3"/>
<keyword evidence="4" id="KW-0963">Cytoplasm</keyword>